<dbReference type="AlphaFoldDB" id="A0A9W9SWN4"/>
<sequence>MPTIIAVQESLAIEAEKLSETLSKTKGWRSARMGRKRGGPRDIQCETKMQAYQMVVAILQWDNGGAARNIKTMKDLGCFLRVPH</sequence>
<evidence type="ECO:0000313" key="2">
    <source>
        <dbReference type="Proteomes" id="UP001147752"/>
    </source>
</evidence>
<proteinExistence type="predicted"/>
<organism evidence="1 2">
    <name type="scientific">Penicillium concentricum</name>
    <dbReference type="NCBI Taxonomy" id="293559"/>
    <lineage>
        <taxon>Eukaryota</taxon>
        <taxon>Fungi</taxon>
        <taxon>Dikarya</taxon>
        <taxon>Ascomycota</taxon>
        <taxon>Pezizomycotina</taxon>
        <taxon>Eurotiomycetes</taxon>
        <taxon>Eurotiomycetidae</taxon>
        <taxon>Eurotiales</taxon>
        <taxon>Aspergillaceae</taxon>
        <taxon>Penicillium</taxon>
    </lineage>
</organism>
<dbReference type="RefSeq" id="XP_056584680.1">
    <property type="nucleotide sequence ID" value="XM_056720545.1"/>
</dbReference>
<name>A0A9W9SWN4_9EURO</name>
<protein>
    <submittedName>
        <fullName evidence="1">Uncharacterized protein</fullName>
    </submittedName>
</protein>
<accession>A0A9W9SWN4</accession>
<gene>
    <name evidence="1" type="ORF">N7517_002815</name>
</gene>
<reference evidence="1" key="1">
    <citation type="submission" date="2022-12" db="EMBL/GenBank/DDBJ databases">
        <authorList>
            <person name="Petersen C."/>
        </authorList>
    </citation>
    <scope>NUCLEOTIDE SEQUENCE</scope>
    <source>
        <strain evidence="1">IBT 3081</strain>
    </source>
</reference>
<comment type="caution">
    <text evidence="1">The sequence shown here is derived from an EMBL/GenBank/DDBJ whole genome shotgun (WGS) entry which is preliminary data.</text>
</comment>
<dbReference type="Proteomes" id="UP001147752">
    <property type="component" value="Unassembled WGS sequence"/>
</dbReference>
<dbReference type="GeneID" id="81459728"/>
<dbReference type="EMBL" id="JAPZBT010000001">
    <property type="protein sequence ID" value="KAJ5384904.1"/>
    <property type="molecule type" value="Genomic_DNA"/>
</dbReference>
<reference evidence="1" key="2">
    <citation type="journal article" date="2023" name="IMA Fungus">
        <title>Comparative genomic study of the Penicillium genus elucidates a diverse pangenome and 15 lateral gene transfer events.</title>
        <authorList>
            <person name="Petersen C."/>
            <person name="Sorensen T."/>
            <person name="Nielsen M.R."/>
            <person name="Sondergaard T.E."/>
            <person name="Sorensen J.L."/>
            <person name="Fitzpatrick D.A."/>
            <person name="Frisvad J.C."/>
            <person name="Nielsen K.L."/>
        </authorList>
    </citation>
    <scope>NUCLEOTIDE SEQUENCE</scope>
    <source>
        <strain evidence="1">IBT 3081</strain>
    </source>
</reference>
<evidence type="ECO:0000313" key="1">
    <source>
        <dbReference type="EMBL" id="KAJ5384904.1"/>
    </source>
</evidence>
<keyword evidence="2" id="KW-1185">Reference proteome</keyword>